<protein>
    <submittedName>
        <fullName evidence="2">3-oxoadipate enol-lactonase 2</fullName>
        <ecNumber evidence="2">3.1.1.24</ecNumber>
    </submittedName>
</protein>
<dbReference type="PANTHER" id="PTHR43798">
    <property type="entry name" value="MONOACYLGLYCEROL LIPASE"/>
    <property type="match status" value="1"/>
</dbReference>
<dbReference type="InterPro" id="IPR000073">
    <property type="entry name" value="AB_hydrolase_1"/>
</dbReference>
<dbReference type="KEGG" id="gaz:Pan241w_60140"/>
<keyword evidence="3" id="KW-1185">Reference proteome</keyword>
<dbReference type="GO" id="GO:0047570">
    <property type="term" value="F:3-oxoadipate enol-lactonase activity"/>
    <property type="evidence" value="ECO:0007669"/>
    <property type="project" value="UniProtKB-EC"/>
</dbReference>
<evidence type="ECO:0000259" key="1">
    <source>
        <dbReference type="Pfam" id="PF00561"/>
    </source>
</evidence>
<sequence>MKETLILLPGLGSTEVNWQHQVQHLEDQLNVHVTVMDQALSRSELVNAFLEQAPEQFYLAGHSYGGWLAQVIAATAPERVSKLMLLNTLSRNNPEHIGLLEIFKANIKKNLLSESLDANLQNIIFRDRMEDQELVEPLQKMLKGFSSDSYLNQVQAMIDDYPTEALLSKISCPTLVVDGRQDDLFPPGELPFIAEQIPKARLTVIEECGHMSPMERPHAVTALMRLWFAS</sequence>
<dbReference type="SUPFAM" id="SSF53474">
    <property type="entry name" value="alpha/beta-Hydrolases"/>
    <property type="match status" value="1"/>
</dbReference>
<dbReference type="Pfam" id="PF00561">
    <property type="entry name" value="Abhydrolase_1"/>
    <property type="match status" value="1"/>
</dbReference>
<dbReference type="InterPro" id="IPR050266">
    <property type="entry name" value="AB_hydrolase_sf"/>
</dbReference>
<dbReference type="Proteomes" id="UP000317171">
    <property type="component" value="Chromosome"/>
</dbReference>
<dbReference type="EC" id="3.1.1.24" evidence="2"/>
<evidence type="ECO:0000313" key="3">
    <source>
        <dbReference type="Proteomes" id="UP000317171"/>
    </source>
</evidence>
<dbReference type="EMBL" id="CP036269">
    <property type="protein sequence ID" value="QDT45886.1"/>
    <property type="molecule type" value="Genomic_DNA"/>
</dbReference>
<dbReference type="AlphaFoldDB" id="A0A517RPS6"/>
<dbReference type="PANTHER" id="PTHR43798:SF29">
    <property type="entry name" value="AB HYDROLASE-1 DOMAIN-CONTAINING PROTEIN"/>
    <property type="match status" value="1"/>
</dbReference>
<dbReference type="InterPro" id="IPR029058">
    <property type="entry name" value="AB_hydrolase_fold"/>
</dbReference>
<accession>A0A517RPS6</accession>
<dbReference type="PRINTS" id="PR00111">
    <property type="entry name" value="ABHYDROLASE"/>
</dbReference>
<dbReference type="RefSeq" id="WP_145222926.1">
    <property type="nucleotide sequence ID" value="NZ_CP036269.1"/>
</dbReference>
<name>A0A517RPS6_9PLAN</name>
<dbReference type="Gene3D" id="3.40.50.1820">
    <property type="entry name" value="alpha/beta hydrolase"/>
    <property type="match status" value="1"/>
</dbReference>
<evidence type="ECO:0000313" key="2">
    <source>
        <dbReference type="EMBL" id="QDT45886.1"/>
    </source>
</evidence>
<proteinExistence type="predicted"/>
<feature type="domain" description="AB hydrolase-1" evidence="1">
    <location>
        <begin position="55"/>
        <end position="217"/>
    </location>
</feature>
<reference evidence="2 3" key="1">
    <citation type="submission" date="2019-02" db="EMBL/GenBank/DDBJ databases">
        <title>Deep-cultivation of Planctomycetes and their phenomic and genomic characterization uncovers novel biology.</title>
        <authorList>
            <person name="Wiegand S."/>
            <person name="Jogler M."/>
            <person name="Boedeker C."/>
            <person name="Pinto D."/>
            <person name="Vollmers J."/>
            <person name="Rivas-Marin E."/>
            <person name="Kohn T."/>
            <person name="Peeters S.H."/>
            <person name="Heuer A."/>
            <person name="Rast P."/>
            <person name="Oberbeckmann S."/>
            <person name="Bunk B."/>
            <person name="Jeske O."/>
            <person name="Meyerdierks A."/>
            <person name="Storesund J.E."/>
            <person name="Kallscheuer N."/>
            <person name="Luecker S."/>
            <person name="Lage O.M."/>
            <person name="Pohl T."/>
            <person name="Merkel B.J."/>
            <person name="Hornburger P."/>
            <person name="Mueller R.-W."/>
            <person name="Bruemmer F."/>
            <person name="Labrenz M."/>
            <person name="Spormann A.M."/>
            <person name="Op den Camp H."/>
            <person name="Overmann J."/>
            <person name="Amann R."/>
            <person name="Jetten M.S.M."/>
            <person name="Mascher T."/>
            <person name="Medema M.H."/>
            <person name="Devos D.P."/>
            <person name="Kaster A.-K."/>
            <person name="Ovreas L."/>
            <person name="Rohde M."/>
            <person name="Galperin M.Y."/>
            <person name="Jogler C."/>
        </authorList>
    </citation>
    <scope>NUCLEOTIDE SEQUENCE [LARGE SCALE GENOMIC DNA]</scope>
    <source>
        <strain evidence="2 3">Pan241w</strain>
    </source>
</reference>
<organism evidence="2 3">
    <name type="scientific">Gimesia alba</name>
    <dbReference type="NCBI Taxonomy" id="2527973"/>
    <lineage>
        <taxon>Bacteria</taxon>
        <taxon>Pseudomonadati</taxon>
        <taxon>Planctomycetota</taxon>
        <taxon>Planctomycetia</taxon>
        <taxon>Planctomycetales</taxon>
        <taxon>Planctomycetaceae</taxon>
        <taxon>Gimesia</taxon>
    </lineage>
</organism>
<dbReference type="OrthoDB" id="252464at2"/>
<keyword evidence="2" id="KW-0378">Hydrolase</keyword>
<gene>
    <name evidence="2" type="primary">catD_3</name>
    <name evidence="2" type="ORF">Pan241w_60140</name>
</gene>